<reference evidence="3" key="1">
    <citation type="submission" date="2015-10" db="EMBL/GenBank/DDBJ databases">
        <authorList>
            <person name="Ju K.-S."/>
            <person name="Doroghazi J.R."/>
            <person name="Metcalf W.W."/>
        </authorList>
    </citation>
    <scope>NUCLEOTIDE SEQUENCE [LARGE SCALE GENOMIC DNA]</scope>
    <source>
        <strain evidence="3">NRRL 3151</strain>
    </source>
</reference>
<evidence type="ECO:0000256" key="1">
    <source>
        <dbReference type="SAM" id="MobiDB-lite"/>
    </source>
</evidence>
<gene>
    <name evidence="2" type="ORF">ADL12_02240</name>
</gene>
<dbReference type="EMBL" id="LLZG01000004">
    <property type="protein sequence ID" value="KUL46407.1"/>
    <property type="molecule type" value="Genomic_DNA"/>
</dbReference>
<name>A0A0X3VPT5_9ACTN</name>
<feature type="region of interest" description="Disordered" evidence="1">
    <location>
        <begin position="1"/>
        <end position="37"/>
    </location>
</feature>
<accession>A0A0X3VPT5</accession>
<keyword evidence="3" id="KW-1185">Reference proteome</keyword>
<comment type="caution">
    <text evidence="2">The sequence shown here is derived from an EMBL/GenBank/DDBJ whole genome shotgun (WGS) entry which is preliminary data.</text>
</comment>
<sequence length="65" mass="6666">MHSDVVNRAAAQPVGEALPTGRGTESGSAEGGRAPLTSLSLLGEQGVRRASSIDNHAYAIFQSCI</sequence>
<evidence type="ECO:0000313" key="2">
    <source>
        <dbReference type="EMBL" id="KUL46407.1"/>
    </source>
</evidence>
<dbReference type="Proteomes" id="UP000053923">
    <property type="component" value="Unassembled WGS sequence"/>
</dbReference>
<organism evidence="2 3">
    <name type="scientific">Streptomyces regalis</name>
    <dbReference type="NCBI Taxonomy" id="68262"/>
    <lineage>
        <taxon>Bacteria</taxon>
        <taxon>Bacillati</taxon>
        <taxon>Actinomycetota</taxon>
        <taxon>Actinomycetes</taxon>
        <taxon>Kitasatosporales</taxon>
        <taxon>Streptomycetaceae</taxon>
        <taxon>Streptomyces</taxon>
    </lineage>
</organism>
<dbReference type="AlphaFoldDB" id="A0A0X3VPT5"/>
<evidence type="ECO:0000313" key="3">
    <source>
        <dbReference type="Proteomes" id="UP000053923"/>
    </source>
</evidence>
<protein>
    <submittedName>
        <fullName evidence="2">Uncharacterized protein</fullName>
    </submittedName>
</protein>
<proteinExistence type="predicted"/>